<keyword evidence="3" id="KW-1185">Reference proteome</keyword>
<sequence length="332" mass="36269">MDDYRASLGRSASNGAIRDSEALRSPMIFGLHTRDSSTESKGSPLLARNKGAGHSSPHDPFIEYKDTWVNTPAASPRVVSPRKHFSWASPSSAGTPATPAFPAFAPPAATTARATYPNLTPTTPSFHFLPSPTRSELLPIPPPPLSSIQGQYTHSPSARARLDAQKIVRETWIRTEAKEIFDLKQAELVAAQTYQYTHSKQDYEAWQRATASLNEATDLEKRMEERRNLFLPVGMEAMRTGPSNAVGDGSAAYPAVNGGHHGGGSGSMSGEGEGRLLGYQMAVMERVCAEVQRRDEDEEDDEISREMLATLSLAEKRALREHLVGRLEARRG</sequence>
<reference evidence="2" key="1">
    <citation type="submission" date="2020-01" db="EMBL/GenBank/DDBJ databases">
        <authorList>
            <consortium name="DOE Joint Genome Institute"/>
            <person name="Haridas S."/>
            <person name="Albert R."/>
            <person name="Binder M."/>
            <person name="Bloem J."/>
            <person name="Labutti K."/>
            <person name="Salamov A."/>
            <person name="Andreopoulos B."/>
            <person name="Baker S.E."/>
            <person name="Barry K."/>
            <person name="Bills G."/>
            <person name="Bluhm B.H."/>
            <person name="Cannon C."/>
            <person name="Castanera R."/>
            <person name="Culley D.E."/>
            <person name="Daum C."/>
            <person name="Ezra D."/>
            <person name="Gonzalez J.B."/>
            <person name="Henrissat B."/>
            <person name="Kuo A."/>
            <person name="Liang C."/>
            <person name="Lipzen A."/>
            <person name="Lutzoni F."/>
            <person name="Magnuson J."/>
            <person name="Mondo S."/>
            <person name="Nolan M."/>
            <person name="Ohm R."/>
            <person name="Pangilinan J."/>
            <person name="Park H.-J."/>
            <person name="Ramirez L."/>
            <person name="Alfaro M."/>
            <person name="Sun H."/>
            <person name="Tritt A."/>
            <person name="Yoshinaga Y."/>
            <person name="Zwiers L.-H."/>
            <person name="Turgeon B.G."/>
            <person name="Goodwin S.B."/>
            <person name="Spatafora J.W."/>
            <person name="Crous P.W."/>
            <person name="Grigoriev I.V."/>
        </authorList>
    </citation>
    <scope>NUCLEOTIDE SEQUENCE</scope>
    <source>
        <strain evidence="2">CBS 394.84</strain>
    </source>
</reference>
<proteinExistence type="predicted"/>
<protein>
    <submittedName>
        <fullName evidence="2">Uncharacterized protein</fullName>
    </submittedName>
</protein>
<name>A0A9P4G8P0_9PLEO</name>
<dbReference type="RefSeq" id="XP_040783628.1">
    <property type="nucleotide sequence ID" value="XM_040932206.1"/>
</dbReference>
<dbReference type="OrthoDB" id="3692823at2759"/>
<gene>
    <name evidence="2" type="ORF">K460DRAFT_359601</name>
</gene>
<dbReference type="GeneID" id="63849457"/>
<dbReference type="AlphaFoldDB" id="A0A9P4G8P0"/>
<evidence type="ECO:0000313" key="3">
    <source>
        <dbReference type="Proteomes" id="UP000800039"/>
    </source>
</evidence>
<evidence type="ECO:0000313" key="2">
    <source>
        <dbReference type="EMBL" id="KAF1841065.1"/>
    </source>
</evidence>
<feature type="region of interest" description="Disordered" evidence="1">
    <location>
        <begin position="114"/>
        <end position="136"/>
    </location>
</feature>
<dbReference type="EMBL" id="ML976619">
    <property type="protein sequence ID" value="KAF1841065.1"/>
    <property type="molecule type" value="Genomic_DNA"/>
</dbReference>
<dbReference type="Proteomes" id="UP000800039">
    <property type="component" value="Unassembled WGS sequence"/>
</dbReference>
<evidence type="ECO:0000256" key="1">
    <source>
        <dbReference type="SAM" id="MobiDB-lite"/>
    </source>
</evidence>
<accession>A0A9P4G8P0</accession>
<feature type="region of interest" description="Disordered" evidence="1">
    <location>
        <begin position="30"/>
        <end position="58"/>
    </location>
</feature>
<comment type="caution">
    <text evidence="2">The sequence shown here is derived from an EMBL/GenBank/DDBJ whole genome shotgun (WGS) entry which is preliminary data.</text>
</comment>
<organism evidence="2 3">
    <name type="scientific">Cucurbitaria berberidis CBS 394.84</name>
    <dbReference type="NCBI Taxonomy" id="1168544"/>
    <lineage>
        <taxon>Eukaryota</taxon>
        <taxon>Fungi</taxon>
        <taxon>Dikarya</taxon>
        <taxon>Ascomycota</taxon>
        <taxon>Pezizomycotina</taxon>
        <taxon>Dothideomycetes</taxon>
        <taxon>Pleosporomycetidae</taxon>
        <taxon>Pleosporales</taxon>
        <taxon>Pleosporineae</taxon>
        <taxon>Cucurbitariaceae</taxon>
        <taxon>Cucurbitaria</taxon>
    </lineage>
</organism>